<dbReference type="GO" id="GO:0031470">
    <property type="term" value="C:carboxysome"/>
    <property type="evidence" value="ECO:0007669"/>
    <property type="project" value="UniProtKB-ARBA"/>
</dbReference>
<dbReference type="GO" id="GO:0043886">
    <property type="term" value="F:structural constituent of carboxysome shell"/>
    <property type="evidence" value="ECO:0007669"/>
    <property type="project" value="UniProtKB-ARBA"/>
</dbReference>
<sequence>MSLSKKKSYSRTQRLVRQLVSTIDPRAYIHLFRIINYYNHTHVTPRRKLKLGTGVSLSPTISFANPERIKIGDRVGIGAFCTLWAGPSTGKIIIGDDCLLGPNILITAANYRFNDGSPVTKQSMDEADVVIGRDVWLGANVTVLPGVSIGDGAIIGAGSVVSKPVARNTIAVGAPAKAIGERSVITN</sequence>
<protein>
    <submittedName>
        <fullName evidence="3">Acyltransferase</fullName>
    </submittedName>
</protein>
<dbReference type="AlphaFoldDB" id="A0A551XC71"/>
<evidence type="ECO:0000256" key="1">
    <source>
        <dbReference type="ARBA" id="ARBA00022679"/>
    </source>
</evidence>
<dbReference type="Pfam" id="PF14602">
    <property type="entry name" value="Hexapep_2"/>
    <property type="match status" value="1"/>
</dbReference>
<dbReference type="PROSITE" id="PS00101">
    <property type="entry name" value="HEXAPEP_TRANSFERASES"/>
    <property type="match status" value="1"/>
</dbReference>
<dbReference type="InterPro" id="IPR011004">
    <property type="entry name" value="Trimer_LpxA-like_sf"/>
</dbReference>
<comment type="caution">
    <text evidence="3">The sequence shown here is derived from an EMBL/GenBank/DDBJ whole genome shotgun (WGS) entry which is preliminary data.</text>
</comment>
<organism evidence="3 4">
    <name type="scientific">Microcystis aeruginosa Ma_QC_C_20070703_M131</name>
    <dbReference type="NCBI Taxonomy" id="2486263"/>
    <lineage>
        <taxon>Bacteria</taxon>
        <taxon>Bacillati</taxon>
        <taxon>Cyanobacteriota</taxon>
        <taxon>Cyanophyceae</taxon>
        <taxon>Oscillatoriophycideae</taxon>
        <taxon>Chroococcales</taxon>
        <taxon>Microcystaceae</taxon>
        <taxon>Microcystis</taxon>
    </lineage>
</organism>
<keyword evidence="1 3" id="KW-0808">Transferase</keyword>
<dbReference type="SUPFAM" id="SSF51161">
    <property type="entry name" value="Trimeric LpxA-like enzymes"/>
    <property type="match status" value="1"/>
</dbReference>
<reference evidence="3 4" key="1">
    <citation type="submission" date="2019-01" db="EMBL/GenBank/DDBJ databases">
        <title>Coherence of Microcystis species and biogeography revealed through population genomics.</title>
        <authorList>
            <person name="Perez-Carrascal O.M."/>
            <person name="Terrat Y."/>
            <person name="Giani A."/>
            <person name="Fortin N."/>
            <person name="Tromas N."/>
            <person name="Shapiro B.J."/>
        </authorList>
    </citation>
    <scope>NUCLEOTIDE SEQUENCE [LARGE SCALE GENOMIC DNA]</scope>
    <source>
        <strain evidence="3">Ma_QC_C_20070703_M131</strain>
    </source>
</reference>
<dbReference type="Proteomes" id="UP000316443">
    <property type="component" value="Unassembled WGS sequence"/>
</dbReference>
<keyword evidence="2" id="KW-0677">Repeat</keyword>
<evidence type="ECO:0000313" key="4">
    <source>
        <dbReference type="Proteomes" id="UP000316443"/>
    </source>
</evidence>
<dbReference type="EMBL" id="SFCA01000199">
    <property type="protein sequence ID" value="TRT46353.1"/>
    <property type="molecule type" value="Genomic_DNA"/>
</dbReference>
<dbReference type="InterPro" id="IPR051159">
    <property type="entry name" value="Hexapeptide_acetyltransf"/>
</dbReference>
<dbReference type="PANTHER" id="PTHR23416:SF78">
    <property type="entry name" value="LIPOPOLYSACCHARIDE BIOSYNTHESIS O-ACETYL TRANSFERASE WBBJ-RELATED"/>
    <property type="match status" value="1"/>
</dbReference>
<dbReference type="GO" id="GO:0016746">
    <property type="term" value="F:acyltransferase activity"/>
    <property type="evidence" value="ECO:0007669"/>
    <property type="project" value="UniProtKB-KW"/>
</dbReference>
<dbReference type="InterPro" id="IPR001451">
    <property type="entry name" value="Hexapep"/>
</dbReference>
<keyword evidence="3" id="KW-0012">Acyltransferase</keyword>
<dbReference type="CDD" id="cd04647">
    <property type="entry name" value="LbH_MAT_like"/>
    <property type="match status" value="1"/>
</dbReference>
<gene>
    <name evidence="3" type="ORF">EWV85_18775</name>
</gene>
<dbReference type="PANTHER" id="PTHR23416">
    <property type="entry name" value="SIALIC ACID SYNTHASE-RELATED"/>
    <property type="match status" value="1"/>
</dbReference>
<evidence type="ECO:0000313" key="3">
    <source>
        <dbReference type="EMBL" id="TRT46353.1"/>
    </source>
</evidence>
<dbReference type="InterPro" id="IPR018357">
    <property type="entry name" value="Hexapep_transf_CS"/>
</dbReference>
<proteinExistence type="predicted"/>
<accession>A0A551XC71</accession>
<dbReference type="Pfam" id="PF00132">
    <property type="entry name" value="Hexapep"/>
    <property type="match status" value="1"/>
</dbReference>
<evidence type="ECO:0000256" key="2">
    <source>
        <dbReference type="ARBA" id="ARBA00022737"/>
    </source>
</evidence>
<name>A0A551XC71_MICAE</name>
<dbReference type="Gene3D" id="2.160.10.10">
    <property type="entry name" value="Hexapeptide repeat proteins"/>
    <property type="match status" value="1"/>
</dbReference>